<proteinExistence type="predicted"/>
<dbReference type="KEGG" id="aten:116306887"/>
<sequence>MAEGSEEGGSMDGSSNTITSSRSSPPSSPIKYSRSGQTVRIPVTRIRCGKWDIRSEERWLEYTPSCTSLKIVFHDRQHFDHEECKLFYLDDISAADLRITTKFGCLDAMNCVLTLECMRKIEISGSDQDISCVDALVAELTFHVNYTGQVRDIMRSLRQAKITADAETLDQNEHELLDYNSSKLREGLPDWVQYIPIKVYTPFVRGTIEFVLTFYTIFSILWALWQLYRHVDFIRAYVRPVIDMLIFQIKSLEKFIQVANTVFEEFTKQWLAYLKPVYVIISSFATPLVACGQQLFSALSSLLDVVRVTFQPFISIFQPCFHVLGIIFIKAPTAVLKPMYDIFTTVWSVVRDLLGQMLYSSRIVEFIKTFFQTLGEFFERSVRLDPLRAQLILMRSNVLNSGKAVGLGMVYIYKTIERRVWLVFRRTPDDKED</sequence>
<name>A0A6P8J0B2_ACTTE</name>
<keyword evidence="2" id="KW-0472">Membrane</keyword>
<feature type="unsure residue" description="E or Q" evidence="4">
    <location>
        <position position="61"/>
    </location>
</feature>
<feature type="transmembrane region" description="Helical" evidence="2">
    <location>
        <begin position="203"/>
        <end position="225"/>
    </location>
</feature>
<feature type="unsure residue" description="D or N" evidence="4">
    <location>
        <position position="341"/>
    </location>
</feature>
<feature type="region of interest" description="Disordered" evidence="1">
    <location>
        <begin position="1"/>
        <end position="36"/>
    </location>
</feature>
<gene>
    <name evidence="4" type="primary">LOC116306887</name>
</gene>
<keyword evidence="2" id="KW-0812">Transmembrane</keyword>
<evidence type="ECO:0000256" key="1">
    <source>
        <dbReference type="SAM" id="MobiDB-lite"/>
    </source>
</evidence>
<dbReference type="InParanoid" id="A0A6P8J0B2"/>
<feature type="transmembrane region" description="Helical" evidence="2">
    <location>
        <begin position="277"/>
        <end position="296"/>
    </location>
</feature>
<keyword evidence="2" id="KW-1133">Transmembrane helix</keyword>
<evidence type="ECO:0000256" key="2">
    <source>
        <dbReference type="SAM" id="Phobius"/>
    </source>
</evidence>
<organism evidence="3 4">
    <name type="scientific">Actinia tenebrosa</name>
    <name type="common">Australian red waratah sea anemone</name>
    <dbReference type="NCBI Taxonomy" id="6105"/>
    <lineage>
        <taxon>Eukaryota</taxon>
        <taxon>Metazoa</taxon>
        <taxon>Cnidaria</taxon>
        <taxon>Anthozoa</taxon>
        <taxon>Hexacorallia</taxon>
        <taxon>Actiniaria</taxon>
        <taxon>Actiniidae</taxon>
        <taxon>Actinia</taxon>
    </lineage>
</organism>
<keyword evidence="3" id="KW-1185">Reference proteome</keyword>
<dbReference type="OrthoDB" id="5957709at2759"/>
<evidence type="ECO:0000313" key="4">
    <source>
        <dbReference type="RefSeq" id="XP_031572879.1"/>
    </source>
</evidence>
<feature type="transmembrane region" description="Helical" evidence="2">
    <location>
        <begin position="308"/>
        <end position="329"/>
    </location>
</feature>
<feature type="compositionally biased region" description="Low complexity" evidence="1">
    <location>
        <begin position="12"/>
        <end position="35"/>
    </location>
</feature>
<protein>
    <submittedName>
        <fullName evidence="4">Uncharacterized protein LOC116306887</fullName>
    </submittedName>
</protein>
<reference evidence="4" key="1">
    <citation type="submission" date="2025-08" db="UniProtKB">
        <authorList>
            <consortium name="RefSeq"/>
        </authorList>
    </citation>
    <scope>IDENTIFICATION</scope>
    <source>
        <tissue evidence="4">Tentacle</tissue>
    </source>
</reference>
<dbReference type="Proteomes" id="UP000515163">
    <property type="component" value="Unplaced"/>
</dbReference>
<accession>A0A6P8J0B2</accession>
<dbReference type="RefSeq" id="XP_031572879.1">
    <property type="nucleotide sequence ID" value="XM_031717019.1"/>
</dbReference>
<evidence type="ECO:0000313" key="3">
    <source>
        <dbReference type="Proteomes" id="UP000515163"/>
    </source>
</evidence>
<dbReference type="AlphaFoldDB" id="A0A6P8J0B2"/>